<keyword evidence="2" id="KW-0255">Endonuclease</keyword>
<keyword evidence="2" id="KW-0540">Nuclease</keyword>
<dbReference type="Pfam" id="PF05685">
    <property type="entry name" value="Uma2"/>
    <property type="match status" value="1"/>
</dbReference>
<dbReference type="PANTHER" id="PTHR35400:SF3">
    <property type="entry name" value="SLL1072 PROTEIN"/>
    <property type="match status" value="1"/>
</dbReference>
<dbReference type="PANTHER" id="PTHR35400">
    <property type="entry name" value="SLR1083 PROTEIN"/>
    <property type="match status" value="1"/>
</dbReference>
<sequence>MTISLERTETIETDGTEMAEPDELSLDELFKRLERMPVPEGYKLEIVGGTVFMAPQRDVHWQTIRRIVRALEDRFGLDTPVTSDVRIDFPGELNGFAPDVAKLVDGAEKNELGRWRYQDVEFVAEVISKGTAANDYGPKKRVYAAAGIPVYVIADPYLGRCRVFTHPQDDDYKSDLTLKYGEPIDLTHAFPGFSVRTEEFPTD</sequence>
<dbReference type="Gene3D" id="3.90.1570.10">
    <property type="entry name" value="tt1808, chain A"/>
    <property type="match status" value="1"/>
</dbReference>
<organism evidence="2 3">
    <name type="scientific">Streptomyces sioyaensis</name>
    <dbReference type="NCBI Taxonomy" id="67364"/>
    <lineage>
        <taxon>Bacteria</taxon>
        <taxon>Bacillati</taxon>
        <taxon>Actinomycetota</taxon>
        <taxon>Actinomycetes</taxon>
        <taxon>Kitasatosporales</taxon>
        <taxon>Streptomycetaceae</taxon>
        <taxon>Streptomyces</taxon>
    </lineage>
</organism>
<evidence type="ECO:0000259" key="1">
    <source>
        <dbReference type="Pfam" id="PF05685"/>
    </source>
</evidence>
<reference evidence="2 3" key="1">
    <citation type="submission" date="2019-01" db="EMBL/GenBank/DDBJ databases">
        <title>Draft genome sequences of the type strain Streptomyces sioyaensis DSM 40032 and its novel strain, TM32, a thermotolerant antibiotics-producing actinobacterium.</title>
        <authorList>
            <person name="Nakaew N."/>
            <person name="Lumyong S."/>
            <person name="Sloan W.T."/>
            <person name="Sungthong R."/>
        </authorList>
    </citation>
    <scope>NUCLEOTIDE SEQUENCE [LARGE SCALE GENOMIC DNA]</scope>
    <source>
        <strain evidence="2 3">DSM 40032</strain>
    </source>
</reference>
<dbReference type="AlphaFoldDB" id="A0A4Q1QN30"/>
<evidence type="ECO:0000313" key="2">
    <source>
        <dbReference type="EMBL" id="RXS60074.1"/>
    </source>
</evidence>
<name>A0A4Q1QN30_9ACTN</name>
<dbReference type="GO" id="GO:0004519">
    <property type="term" value="F:endonuclease activity"/>
    <property type="evidence" value="ECO:0007669"/>
    <property type="project" value="UniProtKB-KW"/>
</dbReference>
<accession>A0A4Q1QN30</accession>
<dbReference type="InterPro" id="IPR011335">
    <property type="entry name" value="Restrct_endonuc-II-like"/>
</dbReference>
<evidence type="ECO:0000313" key="3">
    <source>
        <dbReference type="Proteomes" id="UP000289482"/>
    </source>
</evidence>
<protein>
    <submittedName>
        <fullName evidence="2">Uma2 family endonuclease</fullName>
    </submittedName>
</protein>
<dbReference type="GeneID" id="95781785"/>
<dbReference type="EMBL" id="SDIF01000120">
    <property type="protein sequence ID" value="RXS60074.1"/>
    <property type="molecule type" value="Genomic_DNA"/>
</dbReference>
<dbReference type="Proteomes" id="UP000289482">
    <property type="component" value="Unassembled WGS sequence"/>
</dbReference>
<dbReference type="SUPFAM" id="SSF52980">
    <property type="entry name" value="Restriction endonuclease-like"/>
    <property type="match status" value="1"/>
</dbReference>
<feature type="domain" description="Putative restriction endonuclease" evidence="1">
    <location>
        <begin position="32"/>
        <end position="196"/>
    </location>
</feature>
<dbReference type="InterPro" id="IPR012296">
    <property type="entry name" value="Nuclease_put_TT1808"/>
</dbReference>
<gene>
    <name evidence="2" type="ORF">EST54_28175</name>
</gene>
<dbReference type="RefSeq" id="WP_129250538.1">
    <property type="nucleotide sequence ID" value="NZ_JABZEL010000008.1"/>
</dbReference>
<keyword evidence="2" id="KW-0378">Hydrolase</keyword>
<proteinExistence type="predicted"/>
<dbReference type="InterPro" id="IPR008538">
    <property type="entry name" value="Uma2"/>
</dbReference>
<comment type="caution">
    <text evidence="2">The sequence shown here is derived from an EMBL/GenBank/DDBJ whole genome shotgun (WGS) entry which is preliminary data.</text>
</comment>
<dbReference type="CDD" id="cd06260">
    <property type="entry name" value="DUF820-like"/>
    <property type="match status" value="1"/>
</dbReference>
<keyword evidence="3" id="KW-1185">Reference proteome</keyword>